<dbReference type="GO" id="GO:0008821">
    <property type="term" value="F:crossover junction DNA endonuclease activity"/>
    <property type="evidence" value="ECO:0007669"/>
    <property type="project" value="TreeGrafter"/>
</dbReference>
<dbReference type="EMBL" id="JAANYQ010000015">
    <property type="protein sequence ID" value="KAF4120721.1"/>
    <property type="molecule type" value="Genomic_DNA"/>
</dbReference>
<evidence type="ECO:0000256" key="9">
    <source>
        <dbReference type="SAM" id="MobiDB-lite"/>
    </source>
</evidence>
<dbReference type="InterPro" id="IPR013083">
    <property type="entry name" value="Znf_RING/FYVE/PHD"/>
</dbReference>
<dbReference type="Pfam" id="PF21202">
    <property type="entry name" value="SLX1_C"/>
    <property type="match status" value="1"/>
</dbReference>
<accession>A0A9P5D1Q7</accession>
<gene>
    <name evidence="11" type="ORF">GMORB2_2725</name>
</gene>
<dbReference type="HAMAP" id="MF_03100">
    <property type="entry name" value="Endonuc_su_Slx1"/>
    <property type="match status" value="1"/>
</dbReference>
<comment type="caution">
    <text evidence="11">The sequence shown here is derived from an EMBL/GenBank/DDBJ whole genome shotgun (WGS) entry which is preliminary data.</text>
</comment>
<feature type="region of interest" description="Disordered" evidence="9">
    <location>
        <begin position="30"/>
        <end position="56"/>
    </location>
</feature>
<proteinExistence type="inferred from homology"/>
<evidence type="ECO:0000256" key="3">
    <source>
        <dbReference type="ARBA" id="ARBA00022763"/>
    </source>
</evidence>
<dbReference type="OrthoDB" id="24645at2759"/>
<keyword evidence="12" id="KW-1185">Reference proteome</keyword>
<name>A0A9P5D1Q7_9HYPO</name>
<keyword evidence="7 8" id="KW-0539">Nucleus</keyword>
<dbReference type="InterPro" id="IPR035901">
    <property type="entry name" value="GIY-YIG_endonuc_sf"/>
</dbReference>
<dbReference type="PANTHER" id="PTHR20208:SF10">
    <property type="entry name" value="STRUCTURE-SPECIFIC ENDONUCLEASE SUBUNIT SLX1"/>
    <property type="match status" value="1"/>
</dbReference>
<feature type="domain" description="GIY-YIG" evidence="10">
    <location>
        <begin position="13"/>
        <end position="95"/>
    </location>
</feature>
<evidence type="ECO:0000256" key="8">
    <source>
        <dbReference type="HAMAP-Rule" id="MF_03100"/>
    </source>
</evidence>
<dbReference type="AlphaFoldDB" id="A0A9P5D1Q7"/>
<dbReference type="Proteomes" id="UP000749293">
    <property type="component" value="Unassembled WGS sequence"/>
</dbReference>
<evidence type="ECO:0000313" key="11">
    <source>
        <dbReference type="EMBL" id="KAF4120721.1"/>
    </source>
</evidence>
<protein>
    <submittedName>
        <fullName evidence="11">Structure-specific endonuclease subunit SLX1</fullName>
    </submittedName>
</protein>
<keyword evidence="1 8" id="KW-0540">Nuclease</keyword>
<sequence length="319" mass="35065">MTPQAKPPAPLPALYTVYVLRSTVRRASLYIGSTPNPPRRLKQHNGDAKGGAARTSRDTLRPWEMIALVSGFPSMVAALKFEWALTNPHLSLHIPDEARIATSTQRKRNGMPKRPPHTLRSIMSNIHLLTGVPSFVKWPLNLHFMARDARSTWDEWLRSSDKSARGGLKIYEDFGPDVPSSKSAAAPPAHGIHALPLDYTPMIEYVAKAHGVVSFEQEGECVHCEQTLESGGGLHPMCPHAGCDAMGHLTCWGDGARRAADDERSVLPSACVCPSCGGEIRWGDMMKELSLRVRGQKEVEKLLKKKKRIDKVAASQSQA</sequence>
<dbReference type="InterPro" id="IPR048749">
    <property type="entry name" value="SLX1_C"/>
</dbReference>
<comment type="subcellular location">
    <subcellularLocation>
        <location evidence="8">Nucleus</location>
    </subcellularLocation>
</comment>
<dbReference type="PANTHER" id="PTHR20208">
    <property type="entry name" value="STRUCTURE-SPECIFIC ENDONUCLEASE SUBUNIT SLX1"/>
    <property type="match status" value="1"/>
</dbReference>
<dbReference type="Pfam" id="PF01541">
    <property type="entry name" value="GIY-YIG"/>
    <property type="match status" value="1"/>
</dbReference>
<organism evidence="11 12">
    <name type="scientific">Geosmithia morbida</name>
    <dbReference type="NCBI Taxonomy" id="1094350"/>
    <lineage>
        <taxon>Eukaryota</taxon>
        <taxon>Fungi</taxon>
        <taxon>Dikarya</taxon>
        <taxon>Ascomycota</taxon>
        <taxon>Pezizomycotina</taxon>
        <taxon>Sordariomycetes</taxon>
        <taxon>Hypocreomycetidae</taxon>
        <taxon>Hypocreales</taxon>
        <taxon>Bionectriaceae</taxon>
        <taxon>Geosmithia</taxon>
    </lineage>
</organism>
<dbReference type="GO" id="GO:0033557">
    <property type="term" value="C:Slx1-Slx4 complex"/>
    <property type="evidence" value="ECO:0007669"/>
    <property type="project" value="UniProtKB-UniRule"/>
</dbReference>
<comment type="function">
    <text evidence="8">Catalytic subunit of the SLX1-SLX4 structure-specific endonuclease that resolves DNA secondary structures generated during DNA repair and recombination. Has endonuclease activity towards branched DNA substrates, introducing single-strand cuts in duplex DNA close to junctions with ss-DNA.</text>
</comment>
<comment type="caution">
    <text evidence="8">Lacks conserved residue(s) required for the propagation of feature annotation.</text>
</comment>
<keyword evidence="6 8" id="KW-0234">DNA repair</keyword>
<dbReference type="Gene3D" id="3.30.40.10">
    <property type="entry name" value="Zinc/RING finger domain, C3HC4 (zinc finger)"/>
    <property type="match status" value="1"/>
</dbReference>
<dbReference type="InterPro" id="IPR027520">
    <property type="entry name" value="Slx1"/>
</dbReference>
<dbReference type="InterPro" id="IPR050381">
    <property type="entry name" value="SLX1_endonuclease"/>
</dbReference>
<keyword evidence="3 8" id="KW-0227">DNA damage</keyword>
<dbReference type="RefSeq" id="XP_035319373.1">
    <property type="nucleotide sequence ID" value="XM_035464703.1"/>
</dbReference>
<keyword evidence="2 8" id="KW-0255">Endonuclease</keyword>
<evidence type="ECO:0000256" key="4">
    <source>
        <dbReference type="ARBA" id="ARBA00022801"/>
    </source>
</evidence>
<evidence type="ECO:0000256" key="2">
    <source>
        <dbReference type="ARBA" id="ARBA00022759"/>
    </source>
</evidence>
<dbReference type="CDD" id="cd10455">
    <property type="entry name" value="GIY-YIG_SLX1"/>
    <property type="match status" value="1"/>
</dbReference>
<keyword evidence="4 8" id="KW-0378">Hydrolase</keyword>
<keyword evidence="5 8" id="KW-0233">DNA recombination</keyword>
<evidence type="ECO:0000259" key="10">
    <source>
        <dbReference type="PROSITE" id="PS50164"/>
    </source>
</evidence>
<dbReference type="GO" id="GO:0017108">
    <property type="term" value="F:5'-flap endonuclease activity"/>
    <property type="evidence" value="ECO:0007669"/>
    <property type="project" value="InterPro"/>
</dbReference>
<evidence type="ECO:0000313" key="12">
    <source>
        <dbReference type="Proteomes" id="UP000749293"/>
    </source>
</evidence>
<evidence type="ECO:0000256" key="7">
    <source>
        <dbReference type="ARBA" id="ARBA00023242"/>
    </source>
</evidence>
<evidence type="ECO:0000256" key="5">
    <source>
        <dbReference type="ARBA" id="ARBA00023172"/>
    </source>
</evidence>
<dbReference type="GeneID" id="55968955"/>
<dbReference type="PROSITE" id="PS50164">
    <property type="entry name" value="GIY_YIG"/>
    <property type="match status" value="1"/>
</dbReference>
<dbReference type="InterPro" id="IPR000305">
    <property type="entry name" value="GIY-YIG_endonuc"/>
</dbReference>
<evidence type="ECO:0000256" key="6">
    <source>
        <dbReference type="ARBA" id="ARBA00023204"/>
    </source>
</evidence>
<dbReference type="GO" id="GO:0000724">
    <property type="term" value="P:double-strand break repair via homologous recombination"/>
    <property type="evidence" value="ECO:0007669"/>
    <property type="project" value="TreeGrafter"/>
</dbReference>
<reference evidence="11" key="1">
    <citation type="submission" date="2020-03" db="EMBL/GenBank/DDBJ databases">
        <title>Site-based positive gene gene selection in Geosmithia morbida across the United States reveals a broad range of putative effectors and factors for local host and environmental adapation.</title>
        <authorList>
            <person name="Onufrak A."/>
            <person name="Murdoch R.W."/>
            <person name="Gazis R."/>
            <person name="Huff M."/>
            <person name="Staton M."/>
            <person name="Klingeman W."/>
            <person name="Hadziabdic D."/>
        </authorList>
    </citation>
    <scope>NUCLEOTIDE SEQUENCE</scope>
    <source>
        <strain evidence="11">1262</strain>
    </source>
</reference>
<comment type="subunit">
    <text evidence="8">Forms a heterodimer with SLX4.</text>
</comment>
<comment type="similarity">
    <text evidence="8">Belongs to the SLX1 family.</text>
</comment>
<evidence type="ECO:0000256" key="1">
    <source>
        <dbReference type="ARBA" id="ARBA00022722"/>
    </source>
</evidence>
<dbReference type="Gene3D" id="3.40.1440.10">
    <property type="entry name" value="GIY-YIG endonuclease"/>
    <property type="match status" value="1"/>
</dbReference>
<comment type="cofactor">
    <cofactor evidence="8">
        <name>a divalent metal cation</name>
        <dbReference type="ChEBI" id="CHEBI:60240"/>
    </cofactor>
</comment>